<dbReference type="PANTHER" id="PTHR12697:SF5">
    <property type="entry name" value="DEOXYHYPUSINE HYDROXYLASE"/>
    <property type="match status" value="1"/>
</dbReference>
<reference evidence="1" key="2">
    <citation type="submission" date="2022-06" db="EMBL/GenBank/DDBJ databases">
        <title>Thermospira aquatica gen. nov., sp. nov.</title>
        <authorList>
            <person name="Ben Ali Gam Z."/>
            <person name="Labat M."/>
        </authorList>
    </citation>
    <scope>NUCLEOTIDE SEQUENCE</scope>
    <source>
        <strain evidence="1">F1F22</strain>
    </source>
</reference>
<dbReference type="SUPFAM" id="SSF48371">
    <property type="entry name" value="ARM repeat"/>
    <property type="match status" value="1"/>
</dbReference>
<dbReference type="GO" id="GO:0016491">
    <property type="term" value="F:oxidoreductase activity"/>
    <property type="evidence" value="ECO:0007669"/>
    <property type="project" value="TreeGrafter"/>
</dbReference>
<keyword evidence="2" id="KW-1185">Reference proteome</keyword>
<dbReference type="SMART" id="SM00567">
    <property type="entry name" value="EZ_HEAT"/>
    <property type="match status" value="3"/>
</dbReference>
<reference evidence="1" key="1">
    <citation type="submission" date="2021-04" db="EMBL/GenBank/DDBJ databases">
        <authorList>
            <person name="Postec A."/>
        </authorList>
    </citation>
    <scope>NUCLEOTIDE SEQUENCE</scope>
    <source>
        <strain evidence="1">F1F22</strain>
    </source>
</reference>
<dbReference type="AlphaFoldDB" id="A0AAX3BD26"/>
<sequence length="221" mass="25227">MALSLEDQLLYAESLDARRDAAITLSKNPTEEMVPVFLRALSDSEDVSIFAMYALVKIGVQAVPKILEALQTTTHTVTRASCVEILGEIHDPRALPILLEIAEHDSNTWVQSVAIQALAAYRDENVDTLFEKLLTHRDSWIVTLAAVYLYKRHYKKQDLFRFLLERFIQPDENKRGVMAWGLIEIGGQKDVTTLKHMIQQAQDPLLQKMLVEIQKQIAWKK</sequence>
<dbReference type="InterPro" id="IPR011989">
    <property type="entry name" value="ARM-like"/>
</dbReference>
<dbReference type="PANTHER" id="PTHR12697">
    <property type="entry name" value="PBS LYASE HEAT-LIKE PROTEIN"/>
    <property type="match status" value="1"/>
</dbReference>
<dbReference type="EMBL" id="CP073355">
    <property type="protein sequence ID" value="URA10080.1"/>
    <property type="molecule type" value="Genomic_DNA"/>
</dbReference>
<gene>
    <name evidence="1" type="ORF">KDW03_11450</name>
</gene>
<evidence type="ECO:0000313" key="2">
    <source>
        <dbReference type="Proteomes" id="UP001056539"/>
    </source>
</evidence>
<dbReference type="KEGG" id="taqu:KDW03_11450"/>
<dbReference type="Pfam" id="PF13646">
    <property type="entry name" value="HEAT_2"/>
    <property type="match status" value="1"/>
</dbReference>
<dbReference type="RefSeq" id="WP_271435213.1">
    <property type="nucleotide sequence ID" value="NZ_CP073355.1"/>
</dbReference>
<dbReference type="InterPro" id="IPR016024">
    <property type="entry name" value="ARM-type_fold"/>
</dbReference>
<organism evidence="1 2">
    <name type="scientific">Thermospira aquatica</name>
    <dbReference type="NCBI Taxonomy" id="2828656"/>
    <lineage>
        <taxon>Bacteria</taxon>
        <taxon>Pseudomonadati</taxon>
        <taxon>Spirochaetota</taxon>
        <taxon>Spirochaetia</taxon>
        <taxon>Brevinematales</taxon>
        <taxon>Thermospiraceae</taxon>
        <taxon>Thermospira</taxon>
    </lineage>
</organism>
<dbReference type="Gene3D" id="1.25.10.10">
    <property type="entry name" value="Leucine-rich Repeat Variant"/>
    <property type="match status" value="2"/>
</dbReference>
<dbReference type="Proteomes" id="UP001056539">
    <property type="component" value="Chromosome"/>
</dbReference>
<protein>
    <submittedName>
        <fullName evidence="1">HEAT repeat domain-containing protein</fullName>
    </submittedName>
</protein>
<evidence type="ECO:0000313" key="1">
    <source>
        <dbReference type="EMBL" id="URA10080.1"/>
    </source>
</evidence>
<dbReference type="InterPro" id="IPR004155">
    <property type="entry name" value="PBS_lyase_HEAT"/>
</dbReference>
<name>A0AAX3BD26_9SPIR</name>
<proteinExistence type="predicted"/>
<accession>A0AAX3BD26</accession>